<gene>
    <name evidence="1" type="ORF">B1A_14056</name>
</gene>
<reference evidence="1" key="2">
    <citation type="journal article" date="2014" name="ISME J.">
        <title>Microbial stratification in low pH oxic and suboxic macroscopic growths along an acid mine drainage.</title>
        <authorList>
            <person name="Mendez-Garcia C."/>
            <person name="Mesa V."/>
            <person name="Sprenger R.R."/>
            <person name="Richter M."/>
            <person name="Diez M.S."/>
            <person name="Solano J."/>
            <person name="Bargiela R."/>
            <person name="Golyshina O.V."/>
            <person name="Manteca A."/>
            <person name="Ramos J.L."/>
            <person name="Gallego J.R."/>
            <person name="Llorente I."/>
            <person name="Martins Dos Santos V.A."/>
            <person name="Jensen O.N."/>
            <person name="Pelaez A.I."/>
            <person name="Sanchez J."/>
            <person name="Ferrer M."/>
        </authorList>
    </citation>
    <scope>NUCLEOTIDE SEQUENCE</scope>
</reference>
<protein>
    <submittedName>
        <fullName evidence="1">MmcQ-like protein</fullName>
    </submittedName>
</protein>
<dbReference type="InterPro" id="IPR007351">
    <property type="entry name" value="YjbR"/>
</dbReference>
<name>T0ZV49_9ZZZZ</name>
<dbReference type="Gene3D" id="3.90.1150.30">
    <property type="match status" value="1"/>
</dbReference>
<dbReference type="InterPro" id="IPR038056">
    <property type="entry name" value="YjbR-like_sf"/>
</dbReference>
<reference evidence="1" key="1">
    <citation type="submission" date="2013-08" db="EMBL/GenBank/DDBJ databases">
        <authorList>
            <person name="Mendez C."/>
            <person name="Richter M."/>
            <person name="Ferrer M."/>
            <person name="Sanchez J."/>
        </authorList>
    </citation>
    <scope>NUCLEOTIDE SEQUENCE</scope>
</reference>
<dbReference type="PANTHER" id="PTHR35145:SF1">
    <property type="entry name" value="CYTOPLASMIC PROTEIN"/>
    <property type="match status" value="1"/>
</dbReference>
<evidence type="ECO:0000313" key="1">
    <source>
        <dbReference type="EMBL" id="EQD48418.1"/>
    </source>
</evidence>
<dbReference type="SUPFAM" id="SSF142906">
    <property type="entry name" value="YjbR-like"/>
    <property type="match status" value="1"/>
</dbReference>
<comment type="caution">
    <text evidence="1">The sequence shown here is derived from an EMBL/GenBank/DDBJ whole genome shotgun (WGS) entry which is preliminary data.</text>
</comment>
<dbReference type="AlphaFoldDB" id="T0ZV49"/>
<dbReference type="InterPro" id="IPR058532">
    <property type="entry name" value="YjbR/MT2646/Rv2570-like"/>
</dbReference>
<accession>T0ZV49</accession>
<dbReference type="PANTHER" id="PTHR35145">
    <property type="entry name" value="CYTOPLASMIC PROTEIN-RELATED"/>
    <property type="match status" value="1"/>
</dbReference>
<sequence>MLDVCSKLPAAELTYPFTPTTAVYKIAGKMFALANLDDSPGRITLKCDPDFGGLLIQQYDDIKPGYHMNKRHWITIALTSSLPSDLLEDLISDSYDLVVASLTNNARLSLDTSDSQVVSTAALRHTKP</sequence>
<proteinExistence type="predicted"/>
<dbReference type="EMBL" id="AUZX01010304">
    <property type="protein sequence ID" value="EQD48418.1"/>
    <property type="molecule type" value="Genomic_DNA"/>
</dbReference>
<dbReference type="Pfam" id="PF04237">
    <property type="entry name" value="YjbR"/>
    <property type="match status" value="1"/>
</dbReference>
<organism evidence="1">
    <name type="scientific">mine drainage metagenome</name>
    <dbReference type="NCBI Taxonomy" id="410659"/>
    <lineage>
        <taxon>unclassified sequences</taxon>
        <taxon>metagenomes</taxon>
        <taxon>ecological metagenomes</taxon>
    </lineage>
</organism>